<protein>
    <recommendedName>
        <fullName evidence="1">RNase H type-1 domain-containing protein</fullName>
    </recommendedName>
</protein>
<dbReference type="InterPro" id="IPR002156">
    <property type="entry name" value="RNaseH_domain"/>
</dbReference>
<dbReference type="InterPro" id="IPR044730">
    <property type="entry name" value="RNase_H-like_dom_plant"/>
</dbReference>
<dbReference type="Proteomes" id="UP000594261">
    <property type="component" value="Chromosome 5"/>
</dbReference>
<dbReference type="PANTHER" id="PTHR47074:SF61">
    <property type="entry name" value="RNASE H TYPE-1 DOMAIN-CONTAINING PROTEIN"/>
    <property type="match status" value="1"/>
</dbReference>
<dbReference type="InterPro" id="IPR052929">
    <property type="entry name" value="RNase_H-like_EbsB-rel"/>
</dbReference>
<accession>A0A7N2LM50</accession>
<dbReference type="EnsemblPlants" id="QL05p012339:mrna">
    <property type="protein sequence ID" value="QL05p012339:mrna:CDS:1"/>
    <property type="gene ID" value="QL05p012339"/>
</dbReference>
<feature type="domain" description="RNase H type-1" evidence="1">
    <location>
        <begin position="132"/>
        <end position="234"/>
    </location>
</feature>
<dbReference type="OMA" id="VADIQWI"/>
<sequence length="245" mass="27334">MPTRFNLAKRNIIADNGCPIYIQCPETEVHVLWDCPAAQDVWAGSRIKLQKCPLGQQDMVQLLAYLMDRLEPEEVELFLVQAWIIWNQRNSVLRAEIWMEEIAQAQQHLSITPERHEGNVWRPPPPPFFKLNFDAAIIKERSTSGFGAMIRNEQGEVMAALSAIGPSVSCSEEAETMACRKAVEFTVDAGFSELMIEGDSVNVMKAISSSIQDLSVAGNVVADIQWIIRGLRRVPLIGLKGMVIG</sequence>
<dbReference type="SUPFAM" id="SSF53098">
    <property type="entry name" value="Ribonuclease H-like"/>
    <property type="match status" value="1"/>
</dbReference>
<dbReference type="CDD" id="cd06222">
    <property type="entry name" value="RNase_H_like"/>
    <property type="match status" value="1"/>
</dbReference>
<evidence type="ECO:0000259" key="1">
    <source>
        <dbReference type="Pfam" id="PF13456"/>
    </source>
</evidence>
<dbReference type="EMBL" id="LRBV02000005">
    <property type="status" value="NOT_ANNOTATED_CDS"/>
    <property type="molecule type" value="Genomic_DNA"/>
</dbReference>
<dbReference type="InterPro" id="IPR036397">
    <property type="entry name" value="RNaseH_sf"/>
</dbReference>
<dbReference type="InterPro" id="IPR012337">
    <property type="entry name" value="RNaseH-like_sf"/>
</dbReference>
<dbReference type="InParanoid" id="A0A7N2LM50"/>
<dbReference type="AlphaFoldDB" id="A0A7N2LM50"/>
<dbReference type="Gramene" id="QL05p012339:mrna">
    <property type="protein sequence ID" value="QL05p012339:mrna:CDS:1"/>
    <property type="gene ID" value="QL05p012339"/>
</dbReference>
<reference evidence="2" key="2">
    <citation type="submission" date="2021-01" db="UniProtKB">
        <authorList>
            <consortium name="EnsemblPlants"/>
        </authorList>
    </citation>
    <scope>IDENTIFICATION</scope>
</reference>
<dbReference type="GO" id="GO:0004523">
    <property type="term" value="F:RNA-DNA hybrid ribonuclease activity"/>
    <property type="evidence" value="ECO:0007669"/>
    <property type="project" value="InterPro"/>
</dbReference>
<dbReference type="GO" id="GO:0003676">
    <property type="term" value="F:nucleic acid binding"/>
    <property type="evidence" value="ECO:0007669"/>
    <property type="project" value="InterPro"/>
</dbReference>
<proteinExistence type="predicted"/>
<dbReference type="Gene3D" id="3.30.420.10">
    <property type="entry name" value="Ribonuclease H-like superfamily/Ribonuclease H"/>
    <property type="match status" value="1"/>
</dbReference>
<reference evidence="2 3" key="1">
    <citation type="journal article" date="2016" name="G3 (Bethesda)">
        <title>First Draft Assembly and Annotation of the Genome of a California Endemic Oak Quercus lobata Nee (Fagaceae).</title>
        <authorList>
            <person name="Sork V.L."/>
            <person name="Fitz-Gibbon S.T."/>
            <person name="Puiu D."/>
            <person name="Crepeau M."/>
            <person name="Gugger P.F."/>
            <person name="Sherman R."/>
            <person name="Stevens K."/>
            <person name="Langley C.H."/>
            <person name="Pellegrini M."/>
            <person name="Salzberg S.L."/>
        </authorList>
    </citation>
    <scope>NUCLEOTIDE SEQUENCE [LARGE SCALE GENOMIC DNA]</scope>
    <source>
        <strain evidence="2 3">cv. SW786</strain>
    </source>
</reference>
<evidence type="ECO:0000313" key="2">
    <source>
        <dbReference type="EnsemblPlants" id="QL05p012339:mrna:CDS:1"/>
    </source>
</evidence>
<dbReference type="PANTHER" id="PTHR47074">
    <property type="entry name" value="BNAC02G40300D PROTEIN"/>
    <property type="match status" value="1"/>
</dbReference>
<organism evidence="2 3">
    <name type="scientific">Quercus lobata</name>
    <name type="common">Valley oak</name>
    <dbReference type="NCBI Taxonomy" id="97700"/>
    <lineage>
        <taxon>Eukaryota</taxon>
        <taxon>Viridiplantae</taxon>
        <taxon>Streptophyta</taxon>
        <taxon>Embryophyta</taxon>
        <taxon>Tracheophyta</taxon>
        <taxon>Spermatophyta</taxon>
        <taxon>Magnoliopsida</taxon>
        <taxon>eudicotyledons</taxon>
        <taxon>Gunneridae</taxon>
        <taxon>Pentapetalae</taxon>
        <taxon>rosids</taxon>
        <taxon>fabids</taxon>
        <taxon>Fagales</taxon>
        <taxon>Fagaceae</taxon>
        <taxon>Quercus</taxon>
    </lineage>
</organism>
<name>A0A7N2LM50_QUELO</name>
<keyword evidence="3" id="KW-1185">Reference proteome</keyword>
<dbReference type="Pfam" id="PF13456">
    <property type="entry name" value="RVT_3"/>
    <property type="match status" value="1"/>
</dbReference>
<evidence type="ECO:0000313" key="3">
    <source>
        <dbReference type="Proteomes" id="UP000594261"/>
    </source>
</evidence>